<accession>A0A811UEG8</accession>
<protein>
    <submittedName>
        <fullName evidence="1">(Mediterranean fruit fly) hypothetical protein</fullName>
    </submittedName>
</protein>
<name>A0A811UEG8_CERCA</name>
<dbReference type="AlphaFoldDB" id="A0A811UEG8"/>
<keyword evidence="2" id="KW-1185">Reference proteome</keyword>
<comment type="caution">
    <text evidence="1">The sequence shown here is derived from an EMBL/GenBank/DDBJ whole genome shotgun (WGS) entry which is preliminary data.</text>
</comment>
<reference evidence="1" key="1">
    <citation type="submission" date="2020-11" db="EMBL/GenBank/DDBJ databases">
        <authorList>
            <person name="Whitehead M."/>
        </authorList>
    </citation>
    <scope>NUCLEOTIDE SEQUENCE</scope>
    <source>
        <strain evidence="1">EGII</strain>
    </source>
</reference>
<evidence type="ECO:0000313" key="2">
    <source>
        <dbReference type="Proteomes" id="UP000606786"/>
    </source>
</evidence>
<gene>
    <name evidence="1" type="ORF">CCAP1982_LOCUS4978</name>
</gene>
<evidence type="ECO:0000313" key="1">
    <source>
        <dbReference type="EMBL" id="CAD6996297.1"/>
    </source>
</evidence>
<dbReference type="Proteomes" id="UP000606786">
    <property type="component" value="Unassembled WGS sequence"/>
</dbReference>
<proteinExistence type="predicted"/>
<dbReference type="EMBL" id="CAJHJT010000001">
    <property type="protein sequence ID" value="CAD6996297.1"/>
    <property type="molecule type" value="Genomic_DNA"/>
</dbReference>
<sequence length="126" mass="14239">MNEVAMAAVAAAINIDDHDDDVQQWLPSSSSVSCCWQQQSKKKKIRLRNNNNSKHNCHKLHFTAQLKITAEKIATMALSTSSLFFTPQTHLHAHTRARMFIPLELNIILNAHAYICTLQGKIFIVN</sequence>
<organism evidence="1 2">
    <name type="scientific">Ceratitis capitata</name>
    <name type="common">Mediterranean fruit fly</name>
    <name type="synonym">Tephritis capitata</name>
    <dbReference type="NCBI Taxonomy" id="7213"/>
    <lineage>
        <taxon>Eukaryota</taxon>
        <taxon>Metazoa</taxon>
        <taxon>Ecdysozoa</taxon>
        <taxon>Arthropoda</taxon>
        <taxon>Hexapoda</taxon>
        <taxon>Insecta</taxon>
        <taxon>Pterygota</taxon>
        <taxon>Neoptera</taxon>
        <taxon>Endopterygota</taxon>
        <taxon>Diptera</taxon>
        <taxon>Brachycera</taxon>
        <taxon>Muscomorpha</taxon>
        <taxon>Tephritoidea</taxon>
        <taxon>Tephritidae</taxon>
        <taxon>Ceratitis</taxon>
        <taxon>Ceratitis</taxon>
    </lineage>
</organism>